<dbReference type="KEGG" id="pchm:VFPPC_14772"/>
<keyword evidence="2" id="KW-1185">Reference proteome</keyword>
<sequence>MTTVEPEKTANILTGLFQDFHSLWWVCYRSMLEAAYTAFIPDNIKGGLPNYYELANAQFHICGTLPRVLPDAVNPTAIGSITFRVQNGRAAPDRRTFEELHFPFAQGNESFKYQRTA</sequence>
<dbReference type="Proteomes" id="UP000078397">
    <property type="component" value="Unassembled WGS sequence"/>
</dbReference>
<evidence type="ECO:0000313" key="2">
    <source>
        <dbReference type="Proteomes" id="UP000078397"/>
    </source>
</evidence>
<name>A0A179F1Y4_METCM</name>
<organism evidence="1 2">
    <name type="scientific">Pochonia chlamydosporia 170</name>
    <dbReference type="NCBI Taxonomy" id="1380566"/>
    <lineage>
        <taxon>Eukaryota</taxon>
        <taxon>Fungi</taxon>
        <taxon>Dikarya</taxon>
        <taxon>Ascomycota</taxon>
        <taxon>Pezizomycotina</taxon>
        <taxon>Sordariomycetes</taxon>
        <taxon>Hypocreomycetidae</taxon>
        <taxon>Hypocreales</taxon>
        <taxon>Clavicipitaceae</taxon>
        <taxon>Pochonia</taxon>
    </lineage>
</organism>
<dbReference type="EMBL" id="LSBJ02000011">
    <property type="protein sequence ID" value="OAQ59442.1"/>
    <property type="molecule type" value="Genomic_DNA"/>
</dbReference>
<gene>
    <name evidence="1" type="ORF">VFPPC_14772</name>
</gene>
<protein>
    <submittedName>
        <fullName evidence="1">Uncharacterized protein</fullName>
    </submittedName>
</protein>
<reference evidence="1 2" key="1">
    <citation type="journal article" date="2016" name="PLoS Pathog.">
        <title>Biosynthesis of antibiotic leucinostatins in bio-control fungus Purpureocillium lilacinum and their inhibition on phytophthora revealed by genome mining.</title>
        <authorList>
            <person name="Wang G."/>
            <person name="Liu Z."/>
            <person name="Lin R."/>
            <person name="Li E."/>
            <person name="Mao Z."/>
            <person name="Ling J."/>
            <person name="Yang Y."/>
            <person name="Yin W.B."/>
            <person name="Xie B."/>
        </authorList>
    </citation>
    <scope>NUCLEOTIDE SEQUENCE [LARGE SCALE GENOMIC DNA]</scope>
    <source>
        <strain evidence="1">170</strain>
    </source>
</reference>
<accession>A0A179F1Y4</accession>
<comment type="caution">
    <text evidence="1">The sequence shown here is derived from an EMBL/GenBank/DDBJ whole genome shotgun (WGS) entry which is preliminary data.</text>
</comment>
<dbReference type="RefSeq" id="XP_018137466.1">
    <property type="nucleotide sequence ID" value="XM_018292540.1"/>
</dbReference>
<dbReference type="GeneID" id="28856534"/>
<dbReference type="AlphaFoldDB" id="A0A179F1Y4"/>
<proteinExistence type="predicted"/>
<evidence type="ECO:0000313" key="1">
    <source>
        <dbReference type="EMBL" id="OAQ59442.1"/>
    </source>
</evidence>